<name>A0A6J6W3P4_9ZZZZ</name>
<evidence type="ECO:0000259" key="1">
    <source>
        <dbReference type="Pfam" id="PF07179"/>
    </source>
</evidence>
<reference evidence="2" key="1">
    <citation type="submission" date="2020-05" db="EMBL/GenBank/DDBJ databases">
        <authorList>
            <person name="Chiriac C."/>
            <person name="Salcher M."/>
            <person name="Ghai R."/>
            <person name="Kavagutti S V."/>
        </authorList>
    </citation>
    <scope>NUCLEOTIDE SEQUENCE</scope>
</reference>
<proteinExistence type="predicted"/>
<gene>
    <name evidence="2" type="ORF">UFOPK2894_01072</name>
</gene>
<organism evidence="2">
    <name type="scientific">freshwater metagenome</name>
    <dbReference type="NCBI Taxonomy" id="449393"/>
    <lineage>
        <taxon>unclassified sequences</taxon>
        <taxon>metagenomes</taxon>
        <taxon>ecological metagenomes</taxon>
    </lineage>
</organism>
<evidence type="ECO:0000313" key="2">
    <source>
        <dbReference type="EMBL" id="CAB4779030.1"/>
    </source>
</evidence>
<dbReference type="AlphaFoldDB" id="A0A6J6W3P4"/>
<protein>
    <submittedName>
        <fullName evidence="2">Unannotated protein</fullName>
    </submittedName>
</protein>
<sequence>MSLAWIENQGERILPVFTGVSELMAWNPQARPLRGESAEVVAASLAEGAVGVLVNPEGQAFSITGAAARSIALGYRLYPQWQDPVIEEALERALEGEPVATAFLQAPPPEDLVDLVVVLVMIPDTEIAVRVMEKLRADPVVTVRLERGIDLAVLPVLEG</sequence>
<feature type="domain" description="SseB protein N-terminal" evidence="1">
    <location>
        <begin position="4"/>
        <end position="59"/>
    </location>
</feature>
<accession>A0A6J6W3P4</accession>
<dbReference type="EMBL" id="CAEZZQ010000066">
    <property type="protein sequence ID" value="CAB4779030.1"/>
    <property type="molecule type" value="Genomic_DNA"/>
</dbReference>
<dbReference type="InterPro" id="IPR009839">
    <property type="entry name" value="SseB_N"/>
</dbReference>
<dbReference type="Pfam" id="PF07179">
    <property type="entry name" value="SseB"/>
    <property type="match status" value="1"/>
</dbReference>